<evidence type="ECO:0000256" key="1">
    <source>
        <dbReference type="ARBA" id="ARBA00001971"/>
    </source>
</evidence>
<keyword evidence="10 11" id="KW-0472">Membrane</keyword>
<dbReference type="Proteomes" id="UP001177140">
    <property type="component" value="Unassembled WGS sequence"/>
</dbReference>
<evidence type="ECO:0000256" key="4">
    <source>
        <dbReference type="ARBA" id="ARBA00022617"/>
    </source>
</evidence>
<comment type="subcellular location">
    <subcellularLocation>
        <location evidence="2">Membrane</location>
        <topology evidence="2">Single-pass membrane protein</topology>
    </subcellularLocation>
</comment>
<keyword evidence="6" id="KW-0479">Metal-binding</keyword>
<accession>A0AA42B1H3</accession>
<name>A0AA42B1H3_PAPNU</name>
<evidence type="ECO:0000256" key="3">
    <source>
        <dbReference type="ARBA" id="ARBA00004913"/>
    </source>
</evidence>
<dbReference type="Gene3D" id="1.10.630.10">
    <property type="entry name" value="Cytochrome P450"/>
    <property type="match status" value="1"/>
</dbReference>
<keyword evidence="5 11" id="KW-0812">Transmembrane</keyword>
<keyword evidence="4" id="KW-0349">Heme</keyword>
<dbReference type="GO" id="GO:0016705">
    <property type="term" value="F:oxidoreductase activity, acting on paired donors, with incorporation or reduction of molecular oxygen"/>
    <property type="evidence" value="ECO:0007669"/>
    <property type="project" value="InterPro"/>
</dbReference>
<reference evidence="12" key="1">
    <citation type="submission" date="2022-03" db="EMBL/GenBank/DDBJ databases">
        <title>A functionally conserved STORR gene fusion in Papaver species that diverged 16.8 million years ago.</title>
        <authorList>
            <person name="Catania T."/>
        </authorList>
    </citation>
    <scope>NUCLEOTIDE SEQUENCE</scope>
    <source>
        <strain evidence="12">S-191538</strain>
    </source>
</reference>
<dbReference type="GO" id="GO:0033075">
    <property type="term" value="P:isoquinoline alkaloid biosynthetic process"/>
    <property type="evidence" value="ECO:0007669"/>
    <property type="project" value="UniProtKB-ARBA"/>
</dbReference>
<protein>
    <recommendedName>
        <fullName evidence="14">Cytochrome P450</fullName>
    </recommendedName>
</protein>
<evidence type="ECO:0000256" key="10">
    <source>
        <dbReference type="ARBA" id="ARBA00023136"/>
    </source>
</evidence>
<comment type="cofactor">
    <cofactor evidence="1">
        <name>heme</name>
        <dbReference type="ChEBI" id="CHEBI:30413"/>
    </cofactor>
</comment>
<dbReference type="AlphaFoldDB" id="A0AA42B1H3"/>
<keyword evidence="8" id="KW-0560">Oxidoreductase</keyword>
<organism evidence="12 13">
    <name type="scientific">Papaver nudicaule</name>
    <name type="common">Iceland poppy</name>
    <dbReference type="NCBI Taxonomy" id="74823"/>
    <lineage>
        <taxon>Eukaryota</taxon>
        <taxon>Viridiplantae</taxon>
        <taxon>Streptophyta</taxon>
        <taxon>Embryophyta</taxon>
        <taxon>Tracheophyta</taxon>
        <taxon>Spermatophyta</taxon>
        <taxon>Magnoliopsida</taxon>
        <taxon>Ranunculales</taxon>
        <taxon>Papaveraceae</taxon>
        <taxon>Papaveroideae</taxon>
        <taxon>Papaver</taxon>
    </lineage>
</organism>
<dbReference type="InterPro" id="IPR036396">
    <property type="entry name" value="Cyt_P450_sf"/>
</dbReference>
<comment type="caution">
    <text evidence="12">The sequence shown here is derived from an EMBL/GenBank/DDBJ whole genome shotgun (WGS) entry which is preliminary data.</text>
</comment>
<dbReference type="EMBL" id="JAJJMA010287498">
    <property type="protein sequence ID" value="MCL7046936.1"/>
    <property type="molecule type" value="Genomic_DNA"/>
</dbReference>
<evidence type="ECO:0000256" key="7">
    <source>
        <dbReference type="ARBA" id="ARBA00022989"/>
    </source>
</evidence>
<keyword evidence="9" id="KW-0408">Iron</keyword>
<evidence type="ECO:0000313" key="13">
    <source>
        <dbReference type="Proteomes" id="UP001177140"/>
    </source>
</evidence>
<dbReference type="GO" id="GO:0004497">
    <property type="term" value="F:monooxygenase activity"/>
    <property type="evidence" value="ECO:0007669"/>
    <property type="project" value="InterPro"/>
</dbReference>
<proteinExistence type="predicted"/>
<evidence type="ECO:0000256" key="2">
    <source>
        <dbReference type="ARBA" id="ARBA00004167"/>
    </source>
</evidence>
<dbReference type="SUPFAM" id="SSF48264">
    <property type="entry name" value="Cytochrome P450"/>
    <property type="match status" value="1"/>
</dbReference>
<dbReference type="InterPro" id="IPR002401">
    <property type="entry name" value="Cyt_P450_E_grp-I"/>
</dbReference>
<dbReference type="GO" id="GO:0016020">
    <property type="term" value="C:membrane"/>
    <property type="evidence" value="ECO:0007669"/>
    <property type="project" value="UniProtKB-SubCell"/>
</dbReference>
<keyword evidence="7 11" id="KW-1133">Transmembrane helix</keyword>
<dbReference type="InterPro" id="IPR050651">
    <property type="entry name" value="Plant_Cytochrome_P450_Monoox"/>
</dbReference>
<evidence type="ECO:0000256" key="5">
    <source>
        <dbReference type="ARBA" id="ARBA00022692"/>
    </source>
</evidence>
<dbReference type="PRINTS" id="PR00463">
    <property type="entry name" value="EP450I"/>
</dbReference>
<dbReference type="GO" id="GO:0005506">
    <property type="term" value="F:iron ion binding"/>
    <property type="evidence" value="ECO:0007669"/>
    <property type="project" value="InterPro"/>
</dbReference>
<evidence type="ECO:0000256" key="8">
    <source>
        <dbReference type="ARBA" id="ARBA00023002"/>
    </source>
</evidence>
<dbReference type="InterPro" id="IPR001128">
    <property type="entry name" value="Cyt_P450"/>
</dbReference>
<dbReference type="PANTHER" id="PTHR47947">
    <property type="entry name" value="CYTOCHROME P450 82C3-RELATED"/>
    <property type="match status" value="1"/>
</dbReference>
<keyword evidence="13" id="KW-1185">Reference proteome</keyword>
<dbReference type="GO" id="GO:0020037">
    <property type="term" value="F:heme binding"/>
    <property type="evidence" value="ECO:0007669"/>
    <property type="project" value="InterPro"/>
</dbReference>
<evidence type="ECO:0000256" key="9">
    <source>
        <dbReference type="ARBA" id="ARBA00023004"/>
    </source>
</evidence>
<feature type="non-terminal residue" evidence="12">
    <location>
        <position position="348"/>
    </location>
</feature>
<comment type="pathway">
    <text evidence="3">Alkaloid biosynthesis.</text>
</comment>
<sequence length="348" mass="39340">MFIDQYFSSARIAGLLALLSFFYFLWISILRKKKLSSVSPPEVAGAWPILGHLPQLVGTSTPLFRILADMSDSYGPIFMVRFGMYPTLVVSSRELSKECFTTNDRFLAGRPSGAASKYLTFAGFGFSSYGSYWREIRKISTLHLLSHRRLESLKHVPYLEIANCMKELHRRWIVSQNQTKQNDAAAGSVKVDMSQVFGELTLNVVLQFVARKPIFFKNDNNHEYVSKDGHNKEEEAGQKLHKTVVEFFELAGASVVSDALPFLGWLDVDGKKKRMKSVAKDMDFIVAKWLEEHRHQRRQIALSNSAAGGSNHDDAKDFMDVLLSVLDGENDDLFFGYSRDTVIKATSM</sequence>
<gene>
    <name evidence="12" type="ORF">MKW94_014650</name>
</gene>
<dbReference type="Pfam" id="PF00067">
    <property type="entry name" value="p450"/>
    <property type="match status" value="1"/>
</dbReference>
<evidence type="ECO:0000256" key="6">
    <source>
        <dbReference type="ARBA" id="ARBA00022723"/>
    </source>
</evidence>
<evidence type="ECO:0000256" key="11">
    <source>
        <dbReference type="SAM" id="Phobius"/>
    </source>
</evidence>
<evidence type="ECO:0008006" key="14">
    <source>
        <dbReference type="Google" id="ProtNLM"/>
    </source>
</evidence>
<feature type="transmembrane region" description="Helical" evidence="11">
    <location>
        <begin position="12"/>
        <end position="30"/>
    </location>
</feature>
<dbReference type="PANTHER" id="PTHR47947:SF26">
    <property type="entry name" value="CYTOCHROME P450"/>
    <property type="match status" value="1"/>
</dbReference>
<evidence type="ECO:0000313" key="12">
    <source>
        <dbReference type="EMBL" id="MCL7046936.1"/>
    </source>
</evidence>